<organism evidence="2 3">
    <name type="scientific">Datura stramonium</name>
    <name type="common">Jimsonweed</name>
    <name type="synonym">Common thornapple</name>
    <dbReference type="NCBI Taxonomy" id="4076"/>
    <lineage>
        <taxon>Eukaryota</taxon>
        <taxon>Viridiplantae</taxon>
        <taxon>Streptophyta</taxon>
        <taxon>Embryophyta</taxon>
        <taxon>Tracheophyta</taxon>
        <taxon>Spermatophyta</taxon>
        <taxon>Magnoliopsida</taxon>
        <taxon>eudicotyledons</taxon>
        <taxon>Gunneridae</taxon>
        <taxon>Pentapetalae</taxon>
        <taxon>asterids</taxon>
        <taxon>lamiids</taxon>
        <taxon>Solanales</taxon>
        <taxon>Solanaceae</taxon>
        <taxon>Solanoideae</taxon>
        <taxon>Datureae</taxon>
        <taxon>Datura</taxon>
    </lineage>
</organism>
<name>A0ABS8SAI6_DATST</name>
<feature type="non-terminal residue" evidence="2">
    <location>
        <position position="1"/>
    </location>
</feature>
<evidence type="ECO:0000256" key="1">
    <source>
        <dbReference type="SAM" id="MobiDB-lite"/>
    </source>
</evidence>
<feature type="compositionally biased region" description="Polar residues" evidence="1">
    <location>
        <begin position="71"/>
        <end position="81"/>
    </location>
</feature>
<feature type="compositionally biased region" description="Polar residues" evidence="1">
    <location>
        <begin position="126"/>
        <end position="135"/>
    </location>
</feature>
<dbReference type="EMBL" id="JACEIK010000373">
    <property type="protein sequence ID" value="MCD7455870.1"/>
    <property type="molecule type" value="Genomic_DNA"/>
</dbReference>
<proteinExistence type="predicted"/>
<dbReference type="Proteomes" id="UP000823775">
    <property type="component" value="Unassembled WGS sequence"/>
</dbReference>
<feature type="compositionally biased region" description="Acidic residues" evidence="1">
    <location>
        <begin position="98"/>
        <end position="112"/>
    </location>
</feature>
<keyword evidence="3" id="KW-1185">Reference proteome</keyword>
<gene>
    <name evidence="2" type="ORF">HAX54_029907</name>
</gene>
<feature type="compositionally biased region" description="Basic and acidic residues" evidence="1">
    <location>
        <begin position="113"/>
        <end position="125"/>
    </location>
</feature>
<comment type="caution">
    <text evidence="2">The sequence shown here is derived from an EMBL/GenBank/DDBJ whole genome shotgun (WGS) entry which is preliminary data.</text>
</comment>
<accession>A0ABS8SAI6</accession>
<protein>
    <submittedName>
        <fullName evidence="2">Uncharacterized protein</fullName>
    </submittedName>
</protein>
<evidence type="ECO:0000313" key="2">
    <source>
        <dbReference type="EMBL" id="MCD7455870.1"/>
    </source>
</evidence>
<evidence type="ECO:0000313" key="3">
    <source>
        <dbReference type="Proteomes" id="UP000823775"/>
    </source>
</evidence>
<feature type="region of interest" description="Disordered" evidence="1">
    <location>
        <begin position="54"/>
        <end position="142"/>
    </location>
</feature>
<sequence length="334" mass="37705">VVGLPILTNSCRSKIHGKYQWTHSMDCCDYKLSVLCAHKFHSGSKVHYNIETSNESPVVTTRAKSKAQEAASATTLPTQSDEGSDEAESNGDNPPVDNTEEGNGNDDTEAEESGDKENAAEKSNERVGNSEPSTTPEERSKRWFLQGSRDVYYAGLNLNEKWNPSCSIQEEPKIQINALNEVPDLKRLFEGYNMYWMAKTPGKYNMEMVRVRAIPIDISERTITRILMGGDYTVPIRTTEYDYQMEAMKGIRKLSIEEKVLHFQWMANIIVEDKEGEEWVTGIKPINKASLNFLAKSWLSIVQHRLAPTVNDNVLITDSVTLHLGRHDLNLVSY</sequence>
<reference evidence="2 3" key="1">
    <citation type="journal article" date="2021" name="BMC Genomics">
        <title>Datura genome reveals duplications of psychoactive alkaloid biosynthetic genes and high mutation rate following tissue culture.</title>
        <authorList>
            <person name="Rajewski A."/>
            <person name="Carter-House D."/>
            <person name="Stajich J."/>
            <person name="Litt A."/>
        </authorList>
    </citation>
    <scope>NUCLEOTIDE SEQUENCE [LARGE SCALE GENOMIC DNA]</scope>
    <source>
        <strain evidence="2">AR-01</strain>
    </source>
</reference>